<protein>
    <submittedName>
        <fullName evidence="6">Exosome complex component CSL4</fullName>
    </submittedName>
</protein>
<dbReference type="Pfam" id="PF14382">
    <property type="entry name" value="ECR1_N"/>
    <property type="match status" value="1"/>
</dbReference>
<dbReference type="Proteomes" id="UP001626550">
    <property type="component" value="Unassembled WGS sequence"/>
</dbReference>
<dbReference type="InterPro" id="IPR039771">
    <property type="entry name" value="Csl4"/>
</dbReference>
<dbReference type="InterPro" id="IPR012340">
    <property type="entry name" value="NA-bd_OB-fold"/>
</dbReference>
<evidence type="ECO:0000256" key="2">
    <source>
        <dbReference type="ARBA" id="ARBA00022490"/>
    </source>
</evidence>
<keyword evidence="3" id="KW-0271">Exosome</keyword>
<dbReference type="PANTHER" id="PTHR12686">
    <property type="entry name" value="3'-5' EXORIBONUCLEASE CSL4-RELATED"/>
    <property type="match status" value="1"/>
</dbReference>
<comment type="subcellular location">
    <subcellularLocation>
        <location evidence="1">Nucleus</location>
        <location evidence="1">Nucleolus</location>
    </subcellularLocation>
</comment>
<keyword evidence="7" id="KW-1185">Reference proteome</keyword>
<dbReference type="GO" id="GO:0000178">
    <property type="term" value="C:exosome (RNase complex)"/>
    <property type="evidence" value="ECO:0007669"/>
    <property type="project" value="UniProtKB-KW"/>
</dbReference>
<evidence type="ECO:0000259" key="5">
    <source>
        <dbReference type="Pfam" id="PF14382"/>
    </source>
</evidence>
<name>A0ABD2QPF7_9PLAT</name>
<dbReference type="Pfam" id="PF10447">
    <property type="entry name" value="EXOSC1"/>
    <property type="match status" value="1"/>
</dbReference>
<feature type="domain" description="Exosome complex component N-terminal" evidence="5">
    <location>
        <begin position="9"/>
        <end position="43"/>
    </location>
</feature>
<dbReference type="SUPFAM" id="SSF50249">
    <property type="entry name" value="Nucleic acid-binding proteins"/>
    <property type="match status" value="1"/>
</dbReference>
<dbReference type="InterPro" id="IPR019495">
    <property type="entry name" value="EXOSC1_C"/>
</dbReference>
<gene>
    <name evidence="6" type="primary">EXOSC1</name>
    <name evidence="6" type="ORF">Ciccas_000673</name>
</gene>
<dbReference type="Gene3D" id="2.40.50.140">
    <property type="entry name" value="Nucleic acid-binding proteins"/>
    <property type="match status" value="1"/>
</dbReference>
<evidence type="ECO:0000313" key="7">
    <source>
        <dbReference type="Proteomes" id="UP001626550"/>
    </source>
</evidence>
<dbReference type="SUPFAM" id="SSF110324">
    <property type="entry name" value="Ribosomal L27 protein-like"/>
    <property type="match status" value="1"/>
</dbReference>
<accession>A0ABD2QPF7</accession>
<dbReference type="InterPro" id="IPR025721">
    <property type="entry name" value="Exosome_cplx_N_dom"/>
</dbReference>
<evidence type="ECO:0000256" key="3">
    <source>
        <dbReference type="ARBA" id="ARBA00022835"/>
    </source>
</evidence>
<evidence type="ECO:0000259" key="4">
    <source>
        <dbReference type="Pfam" id="PF10447"/>
    </source>
</evidence>
<dbReference type="Gene3D" id="2.40.50.100">
    <property type="match status" value="1"/>
</dbReference>
<comment type="caution">
    <text evidence="6">The sequence shown here is derived from an EMBL/GenBank/DDBJ whole genome shotgun (WGS) entry which is preliminary data.</text>
</comment>
<proteinExistence type="predicted"/>
<evidence type="ECO:0000313" key="6">
    <source>
        <dbReference type="EMBL" id="KAL3320636.1"/>
    </source>
</evidence>
<organism evidence="6 7">
    <name type="scientific">Cichlidogyrus casuarinus</name>
    <dbReference type="NCBI Taxonomy" id="1844966"/>
    <lineage>
        <taxon>Eukaryota</taxon>
        <taxon>Metazoa</taxon>
        <taxon>Spiralia</taxon>
        <taxon>Lophotrochozoa</taxon>
        <taxon>Platyhelminthes</taxon>
        <taxon>Monogenea</taxon>
        <taxon>Monopisthocotylea</taxon>
        <taxon>Dactylogyridea</taxon>
        <taxon>Ancyrocephalidae</taxon>
        <taxon>Cichlidogyrus</taxon>
    </lineage>
</organism>
<keyword evidence="2" id="KW-0963">Cytoplasm</keyword>
<dbReference type="GO" id="GO:0005730">
    <property type="term" value="C:nucleolus"/>
    <property type="evidence" value="ECO:0007669"/>
    <property type="project" value="UniProtKB-SubCell"/>
</dbReference>
<sequence length="237" mass="25499">MESVKELKFPGDFLSDASILKAGDNTYESKGKIYSASTGSVVQDAKTGKISIKALREAIPVPKLNAIVIARVVSLNQRFAWCEIIAVDGVMLSGGFRGLLRKEDVRPLHKDSVILNECFTPGDIIKARVVNLLGRGLMHVGGEQSSLLSTAKALAGSVKANALFDSRSTRATCLLSTAEQSLGVIVGFNRMISSQPFGVTIDNFPLIPESWTHMICPETLRSIPKKVAQVPATFALL</sequence>
<reference evidence="6 7" key="1">
    <citation type="submission" date="2024-11" db="EMBL/GenBank/DDBJ databases">
        <title>Adaptive evolution of stress response genes in parasites aligns with host niche diversity.</title>
        <authorList>
            <person name="Hahn C."/>
            <person name="Resl P."/>
        </authorList>
    </citation>
    <scope>NUCLEOTIDE SEQUENCE [LARGE SCALE GENOMIC DNA]</scope>
    <source>
        <strain evidence="6">EGGRZ-B1_66</strain>
        <tissue evidence="6">Body</tissue>
    </source>
</reference>
<dbReference type="EMBL" id="JBJKFK010000039">
    <property type="protein sequence ID" value="KAL3320636.1"/>
    <property type="molecule type" value="Genomic_DNA"/>
</dbReference>
<feature type="domain" description="Exosome complex component CSL4 C-terminal" evidence="4">
    <location>
        <begin position="95"/>
        <end position="131"/>
    </location>
</feature>
<dbReference type="PANTHER" id="PTHR12686:SF8">
    <property type="entry name" value="EXOSOME COMPLEX COMPONENT CSL4"/>
    <property type="match status" value="1"/>
</dbReference>
<evidence type="ECO:0000256" key="1">
    <source>
        <dbReference type="ARBA" id="ARBA00004604"/>
    </source>
</evidence>
<dbReference type="AlphaFoldDB" id="A0ABD2QPF7"/>